<gene>
    <name evidence="11" type="ORF">N783_21570</name>
</gene>
<dbReference type="PANTHER" id="PTHR43390">
    <property type="entry name" value="SIGNAL PEPTIDASE I"/>
    <property type="match status" value="1"/>
</dbReference>
<feature type="domain" description="Peptidase S26" evidence="10">
    <location>
        <begin position="11"/>
        <end position="197"/>
    </location>
</feature>
<comment type="catalytic activity">
    <reaction evidence="1 8">
        <text>Cleavage of hydrophobic, N-terminal signal or leader sequences from secreted and periplasmic proteins.</text>
        <dbReference type="EC" id="3.4.21.89"/>
    </reaction>
</comment>
<evidence type="ECO:0000256" key="4">
    <source>
        <dbReference type="ARBA" id="ARBA00013208"/>
    </source>
</evidence>
<dbReference type="OrthoDB" id="9802919at2"/>
<dbReference type="CDD" id="cd06530">
    <property type="entry name" value="S26_SPase_I"/>
    <property type="match status" value="1"/>
</dbReference>
<evidence type="ECO:0000256" key="6">
    <source>
        <dbReference type="ARBA" id="ARBA00022801"/>
    </source>
</evidence>
<reference evidence="11 12" key="1">
    <citation type="submission" date="2013-08" db="EMBL/GenBank/DDBJ databases">
        <authorList>
            <person name="Huang J."/>
            <person name="Wang G."/>
        </authorList>
    </citation>
    <scope>NUCLEOTIDE SEQUENCE [LARGE SCALE GENOMIC DNA]</scope>
    <source>
        <strain evidence="11 12">BH030004</strain>
    </source>
</reference>
<dbReference type="Gene3D" id="2.10.109.10">
    <property type="entry name" value="Umud Fragment, subunit A"/>
    <property type="match status" value="1"/>
</dbReference>
<sequence>MTQSKVLNEVLSWGKAFIITFFIAIFLTTFIFQPYKVSGSSMDPTFDGVHLQQNDEKGDHVLAFKSAYIFGNKPRFGDIVIVDRRINRERTVKDDFLESAIVNTIVGSDKNHNFLIKRVIGEPGDTLAYKNGSVYRNGKKLEEDYIKEKMAVSFEKVTVPEDHVYVMGDNRNISHDSRAIGPVPIDHIVGKVFLRYYPFNKISFF</sequence>
<comment type="subcellular location">
    <subcellularLocation>
        <location evidence="2">Cell membrane</location>
        <topology evidence="2">Single-pass type II membrane protein</topology>
    </subcellularLocation>
    <subcellularLocation>
        <location evidence="9">Membrane</location>
        <topology evidence="9">Single-pass type II membrane protein</topology>
    </subcellularLocation>
</comment>
<evidence type="ECO:0000256" key="5">
    <source>
        <dbReference type="ARBA" id="ARBA00022670"/>
    </source>
</evidence>
<feature type="active site" evidence="7">
    <location>
        <position position="117"/>
    </location>
</feature>
<dbReference type="PRINTS" id="PR00727">
    <property type="entry name" value="LEADERPTASE"/>
</dbReference>
<dbReference type="EC" id="3.4.21.89" evidence="4 8"/>
<evidence type="ECO:0000259" key="10">
    <source>
        <dbReference type="Pfam" id="PF10502"/>
    </source>
</evidence>
<evidence type="ECO:0000313" key="11">
    <source>
        <dbReference type="EMBL" id="KGX83804.1"/>
    </source>
</evidence>
<evidence type="ECO:0000256" key="2">
    <source>
        <dbReference type="ARBA" id="ARBA00004401"/>
    </source>
</evidence>
<proteinExistence type="inferred from homology"/>
<protein>
    <recommendedName>
        <fullName evidence="4 8">Signal peptidase I</fullName>
        <ecNumber evidence="4 8">3.4.21.89</ecNumber>
    </recommendedName>
</protein>
<evidence type="ECO:0000256" key="7">
    <source>
        <dbReference type="PIRSR" id="PIRSR600223-1"/>
    </source>
</evidence>
<dbReference type="NCBIfam" id="TIGR02227">
    <property type="entry name" value="sigpep_I_bact"/>
    <property type="match status" value="1"/>
</dbReference>
<comment type="similarity">
    <text evidence="3 9">Belongs to the peptidase S26 family.</text>
</comment>
<dbReference type="InterPro" id="IPR036286">
    <property type="entry name" value="LexA/Signal_pep-like_sf"/>
</dbReference>
<dbReference type="AlphaFoldDB" id="A0A0A5FV63"/>
<dbReference type="PROSITE" id="PS00760">
    <property type="entry name" value="SPASE_I_2"/>
    <property type="match status" value="1"/>
</dbReference>
<dbReference type="InterPro" id="IPR019757">
    <property type="entry name" value="Pept_S26A_signal_pept_1_Lys-AS"/>
</dbReference>
<keyword evidence="8" id="KW-0812">Transmembrane</keyword>
<dbReference type="RefSeq" id="WP_027448796.1">
    <property type="nucleotide sequence ID" value="NZ_AVPF01000081.1"/>
</dbReference>
<evidence type="ECO:0000256" key="9">
    <source>
        <dbReference type="RuleBase" id="RU362042"/>
    </source>
</evidence>
<dbReference type="SUPFAM" id="SSF51306">
    <property type="entry name" value="LexA/Signal peptidase"/>
    <property type="match status" value="1"/>
</dbReference>
<feature type="active site" evidence="7">
    <location>
        <position position="41"/>
    </location>
</feature>
<evidence type="ECO:0000313" key="12">
    <source>
        <dbReference type="Proteomes" id="UP000030403"/>
    </source>
</evidence>
<accession>A0A0A5FV63</accession>
<keyword evidence="8" id="KW-1133">Transmembrane helix</keyword>
<feature type="transmembrane region" description="Helical" evidence="8">
    <location>
        <begin position="12"/>
        <end position="32"/>
    </location>
</feature>
<dbReference type="GO" id="GO:0009003">
    <property type="term" value="F:signal peptidase activity"/>
    <property type="evidence" value="ECO:0007669"/>
    <property type="project" value="UniProtKB-EC"/>
</dbReference>
<dbReference type="GO" id="GO:0005886">
    <property type="term" value="C:plasma membrane"/>
    <property type="evidence" value="ECO:0007669"/>
    <property type="project" value="UniProtKB-SubCell"/>
</dbReference>
<keyword evidence="12" id="KW-1185">Reference proteome</keyword>
<dbReference type="Pfam" id="PF10502">
    <property type="entry name" value="Peptidase_S26"/>
    <property type="match status" value="1"/>
</dbReference>
<dbReference type="InterPro" id="IPR019756">
    <property type="entry name" value="Pept_S26A_signal_pept_1_Ser-AS"/>
</dbReference>
<name>A0A0A5FV63_9BACI</name>
<dbReference type="InterPro" id="IPR019758">
    <property type="entry name" value="Pept_S26A_signal_pept_1_CS"/>
</dbReference>
<dbReference type="Proteomes" id="UP000030403">
    <property type="component" value="Unassembled WGS sequence"/>
</dbReference>
<dbReference type="InterPro" id="IPR000223">
    <property type="entry name" value="Pept_S26A_signal_pept_1"/>
</dbReference>
<dbReference type="GO" id="GO:0004252">
    <property type="term" value="F:serine-type endopeptidase activity"/>
    <property type="evidence" value="ECO:0007669"/>
    <property type="project" value="InterPro"/>
</dbReference>
<evidence type="ECO:0000256" key="1">
    <source>
        <dbReference type="ARBA" id="ARBA00000677"/>
    </source>
</evidence>
<keyword evidence="5 8" id="KW-0645">Protease</keyword>
<dbReference type="eggNOG" id="COG0681">
    <property type="taxonomic scope" value="Bacteria"/>
</dbReference>
<dbReference type="PANTHER" id="PTHR43390:SF1">
    <property type="entry name" value="CHLOROPLAST PROCESSING PEPTIDASE"/>
    <property type="match status" value="1"/>
</dbReference>
<dbReference type="PROSITE" id="PS00761">
    <property type="entry name" value="SPASE_I_3"/>
    <property type="match status" value="1"/>
</dbReference>
<dbReference type="InterPro" id="IPR019533">
    <property type="entry name" value="Peptidase_S26"/>
</dbReference>
<dbReference type="PROSITE" id="PS00501">
    <property type="entry name" value="SPASE_I_1"/>
    <property type="match status" value="1"/>
</dbReference>
<dbReference type="STRING" id="1385511.GCA_000425225_02334"/>
<evidence type="ECO:0000256" key="8">
    <source>
        <dbReference type="RuleBase" id="RU003993"/>
    </source>
</evidence>
<organism evidence="11 12">
    <name type="scientific">Pontibacillus marinus BH030004 = DSM 16465</name>
    <dbReference type="NCBI Taxonomy" id="1385511"/>
    <lineage>
        <taxon>Bacteria</taxon>
        <taxon>Bacillati</taxon>
        <taxon>Bacillota</taxon>
        <taxon>Bacilli</taxon>
        <taxon>Bacillales</taxon>
        <taxon>Bacillaceae</taxon>
        <taxon>Pontibacillus</taxon>
    </lineage>
</organism>
<evidence type="ECO:0000256" key="3">
    <source>
        <dbReference type="ARBA" id="ARBA00009370"/>
    </source>
</evidence>
<dbReference type="EMBL" id="AVPF01000081">
    <property type="protein sequence ID" value="KGX83804.1"/>
    <property type="molecule type" value="Genomic_DNA"/>
</dbReference>
<keyword evidence="6 8" id="KW-0378">Hydrolase</keyword>
<keyword evidence="8" id="KW-0472">Membrane</keyword>
<comment type="caution">
    <text evidence="11">The sequence shown here is derived from an EMBL/GenBank/DDBJ whole genome shotgun (WGS) entry which is preliminary data.</text>
</comment>
<dbReference type="GO" id="GO:0006465">
    <property type="term" value="P:signal peptide processing"/>
    <property type="evidence" value="ECO:0007669"/>
    <property type="project" value="InterPro"/>
</dbReference>